<protein>
    <submittedName>
        <fullName evidence="2">Alpha/beta hydrolase</fullName>
    </submittedName>
</protein>
<evidence type="ECO:0000259" key="1">
    <source>
        <dbReference type="Pfam" id="PF00561"/>
    </source>
</evidence>
<dbReference type="RefSeq" id="WP_354459018.1">
    <property type="nucleotide sequence ID" value="NZ_JBEWSZ010000001.1"/>
</dbReference>
<keyword evidence="2" id="KW-0378">Hydrolase</keyword>
<dbReference type="Gene3D" id="3.40.50.1820">
    <property type="entry name" value="alpha/beta hydrolase"/>
    <property type="match status" value="1"/>
</dbReference>
<dbReference type="PANTHER" id="PTHR43433">
    <property type="entry name" value="HYDROLASE, ALPHA/BETA FOLD FAMILY PROTEIN"/>
    <property type="match status" value="1"/>
</dbReference>
<sequence length="277" mass="28894">MAAVATLLRDGAALSMSDNGDGPAIVFQHGLGGGEAQVAQSFPADAGFRRITLECRGHGASTLGKGRPFSFDMFANDVLAAADEAGLRRFVAGGISMGAAIAMRLACRHPDRVTGLVLVRPAWTFDRAPANMLPIAEVASLILDHGPERAKAIFVESQTAARFKREAPDNLASLLGYFDRPDAAQFAEVLADIAADGPSVSVDDAAAVAMPVLVIGNALDEVHPLSAANTLATAIPGAVVAEVFPKSLDGSRHFSELHAQITAFLHAHLNIRSLLPS</sequence>
<evidence type="ECO:0000313" key="3">
    <source>
        <dbReference type="Proteomes" id="UP001548832"/>
    </source>
</evidence>
<proteinExistence type="predicted"/>
<feature type="domain" description="AB hydrolase-1" evidence="1">
    <location>
        <begin position="23"/>
        <end position="253"/>
    </location>
</feature>
<accession>A0ABV2DC08</accession>
<dbReference type="Proteomes" id="UP001548832">
    <property type="component" value="Unassembled WGS sequence"/>
</dbReference>
<dbReference type="GO" id="GO:0016787">
    <property type="term" value="F:hydrolase activity"/>
    <property type="evidence" value="ECO:0007669"/>
    <property type="project" value="UniProtKB-KW"/>
</dbReference>
<dbReference type="InterPro" id="IPR000073">
    <property type="entry name" value="AB_hydrolase_1"/>
</dbReference>
<name>A0ABV2DC08_9HYPH</name>
<reference evidence="2 3" key="1">
    <citation type="submission" date="2024-06" db="EMBL/GenBank/DDBJ databases">
        <authorList>
            <person name="Kim D.-U."/>
        </authorList>
    </citation>
    <scope>NUCLEOTIDE SEQUENCE [LARGE SCALE GENOMIC DNA]</scope>
    <source>
        <strain evidence="2 3">KACC15460</strain>
    </source>
</reference>
<gene>
    <name evidence="2" type="ORF">ABVQ20_08240</name>
</gene>
<dbReference type="InterPro" id="IPR050471">
    <property type="entry name" value="AB_hydrolase"/>
</dbReference>
<comment type="caution">
    <text evidence="2">The sequence shown here is derived from an EMBL/GenBank/DDBJ whole genome shotgun (WGS) entry which is preliminary data.</text>
</comment>
<dbReference type="EMBL" id="JBEWSZ010000001">
    <property type="protein sequence ID" value="MET2826963.1"/>
    <property type="molecule type" value="Genomic_DNA"/>
</dbReference>
<dbReference type="PANTHER" id="PTHR43433:SF5">
    <property type="entry name" value="AB HYDROLASE-1 DOMAIN-CONTAINING PROTEIN"/>
    <property type="match status" value="1"/>
</dbReference>
<dbReference type="Pfam" id="PF00561">
    <property type="entry name" value="Abhydrolase_1"/>
    <property type="match status" value="1"/>
</dbReference>
<keyword evidence="3" id="KW-1185">Reference proteome</keyword>
<organism evidence="2 3">
    <name type="scientific">Mesorhizobium shangrilense</name>
    <dbReference type="NCBI Taxonomy" id="460060"/>
    <lineage>
        <taxon>Bacteria</taxon>
        <taxon>Pseudomonadati</taxon>
        <taxon>Pseudomonadota</taxon>
        <taxon>Alphaproteobacteria</taxon>
        <taxon>Hyphomicrobiales</taxon>
        <taxon>Phyllobacteriaceae</taxon>
        <taxon>Mesorhizobium</taxon>
    </lineage>
</organism>
<dbReference type="PRINTS" id="PR00111">
    <property type="entry name" value="ABHYDROLASE"/>
</dbReference>
<evidence type="ECO:0000313" key="2">
    <source>
        <dbReference type="EMBL" id="MET2826963.1"/>
    </source>
</evidence>
<dbReference type="InterPro" id="IPR029058">
    <property type="entry name" value="AB_hydrolase_fold"/>
</dbReference>
<dbReference type="SUPFAM" id="SSF53474">
    <property type="entry name" value="alpha/beta-Hydrolases"/>
    <property type="match status" value="1"/>
</dbReference>